<reference evidence="1 2" key="1">
    <citation type="journal article" date="2022" name="Plant J.">
        <title>Chromosome-level genome of Camellia lanceoleosa provides a valuable resource for understanding genome evolution and self-incompatibility.</title>
        <authorList>
            <person name="Gong W."/>
            <person name="Xiao S."/>
            <person name="Wang L."/>
            <person name="Liao Z."/>
            <person name="Chang Y."/>
            <person name="Mo W."/>
            <person name="Hu G."/>
            <person name="Li W."/>
            <person name="Zhao G."/>
            <person name="Zhu H."/>
            <person name="Hu X."/>
            <person name="Ji K."/>
            <person name="Xiang X."/>
            <person name="Song Q."/>
            <person name="Yuan D."/>
            <person name="Jin S."/>
            <person name="Zhang L."/>
        </authorList>
    </citation>
    <scope>NUCLEOTIDE SEQUENCE [LARGE SCALE GENOMIC DNA]</scope>
    <source>
        <strain evidence="1">SQ_2022a</strain>
    </source>
</reference>
<evidence type="ECO:0000313" key="1">
    <source>
        <dbReference type="EMBL" id="KAI8010729.1"/>
    </source>
</evidence>
<evidence type="ECO:0000313" key="2">
    <source>
        <dbReference type="Proteomes" id="UP001060215"/>
    </source>
</evidence>
<protein>
    <submittedName>
        <fullName evidence="1">Uncharacterized protein</fullName>
    </submittedName>
</protein>
<dbReference type="Proteomes" id="UP001060215">
    <property type="component" value="Chromosome 5"/>
</dbReference>
<comment type="caution">
    <text evidence="1">The sequence shown here is derived from an EMBL/GenBank/DDBJ whole genome shotgun (WGS) entry which is preliminary data.</text>
</comment>
<keyword evidence="2" id="KW-1185">Reference proteome</keyword>
<sequence>MDGEGKVTVNMAAQSNKAKAEVIQAIEEYSQNFAKKCISWINNPLKEPVKAKRRHTTNAWKMDGSPLNMTTGIGLPSLYSHGSMRRTVTIVKDATNIDSNMLV</sequence>
<accession>A0ACC0HCN7</accession>
<dbReference type="EMBL" id="CM045762">
    <property type="protein sequence ID" value="KAI8010729.1"/>
    <property type="molecule type" value="Genomic_DNA"/>
</dbReference>
<proteinExistence type="predicted"/>
<organism evidence="1 2">
    <name type="scientific">Camellia lanceoleosa</name>
    <dbReference type="NCBI Taxonomy" id="1840588"/>
    <lineage>
        <taxon>Eukaryota</taxon>
        <taxon>Viridiplantae</taxon>
        <taxon>Streptophyta</taxon>
        <taxon>Embryophyta</taxon>
        <taxon>Tracheophyta</taxon>
        <taxon>Spermatophyta</taxon>
        <taxon>Magnoliopsida</taxon>
        <taxon>eudicotyledons</taxon>
        <taxon>Gunneridae</taxon>
        <taxon>Pentapetalae</taxon>
        <taxon>asterids</taxon>
        <taxon>Ericales</taxon>
        <taxon>Theaceae</taxon>
        <taxon>Camellia</taxon>
    </lineage>
</organism>
<name>A0ACC0HCN7_9ERIC</name>
<gene>
    <name evidence="1" type="ORF">LOK49_LG06G01037</name>
</gene>